<evidence type="ECO:0000256" key="1">
    <source>
        <dbReference type="SAM" id="SignalP"/>
    </source>
</evidence>
<dbReference type="EMBL" id="OC942336">
    <property type="protein sequence ID" value="CAD7662382.1"/>
    <property type="molecule type" value="Genomic_DNA"/>
</dbReference>
<name>A0A7R9MM42_9ACAR</name>
<accession>A0A7R9MM42</accession>
<dbReference type="EMBL" id="CAJPVJ010027511">
    <property type="protein sequence ID" value="CAG2179518.1"/>
    <property type="molecule type" value="Genomic_DNA"/>
</dbReference>
<keyword evidence="3" id="KW-1185">Reference proteome</keyword>
<dbReference type="AlphaFoldDB" id="A0A7R9MM42"/>
<proteinExistence type="predicted"/>
<sequence length="30" mass="3104">MKYLLLLSCLTIGVSVHGLPALSTDTTAAN</sequence>
<evidence type="ECO:0000313" key="3">
    <source>
        <dbReference type="Proteomes" id="UP000728032"/>
    </source>
</evidence>
<feature type="chain" id="PRO_5036211582" evidence="1">
    <location>
        <begin position="19"/>
        <end position="30"/>
    </location>
</feature>
<reference evidence="2" key="1">
    <citation type="submission" date="2020-11" db="EMBL/GenBank/DDBJ databases">
        <authorList>
            <person name="Tran Van P."/>
        </authorList>
    </citation>
    <scope>NUCLEOTIDE SEQUENCE</scope>
</reference>
<feature type="signal peptide" evidence="1">
    <location>
        <begin position="1"/>
        <end position="18"/>
    </location>
</feature>
<keyword evidence="1" id="KW-0732">Signal</keyword>
<organism evidence="2">
    <name type="scientific">Oppiella nova</name>
    <dbReference type="NCBI Taxonomy" id="334625"/>
    <lineage>
        <taxon>Eukaryota</taxon>
        <taxon>Metazoa</taxon>
        <taxon>Ecdysozoa</taxon>
        <taxon>Arthropoda</taxon>
        <taxon>Chelicerata</taxon>
        <taxon>Arachnida</taxon>
        <taxon>Acari</taxon>
        <taxon>Acariformes</taxon>
        <taxon>Sarcoptiformes</taxon>
        <taxon>Oribatida</taxon>
        <taxon>Brachypylina</taxon>
        <taxon>Oppioidea</taxon>
        <taxon>Oppiidae</taxon>
        <taxon>Oppiella</taxon>
    </lineage>
</organism>
<gene>
    <name evidence="2" type="ORF">ONB1V03_LOCUS18942</name>
</gene>
<evidence type="ECO:0000313" key="2">
    <source>
        <dbReference type="EMBL" id="CAD7662382.1"/>
    </source>
</evidence>
<dbReference type="Proteomes" id="UP000728032">
    <property type="component" value="Unassembled WGS sequence"/>
</dbReference>
<protein>
    <submittedName>
        <fullName evidence="2">Uncharacterized protein</fullName>
    </submittedName>
</protein>
<feature type="non-terminal residue" evidence="2">
    <location>
        <position position="1"/>
    </location>
</feature>